<dbReference type="EMBL" id="KN837352">
    <property type="protein sequence ID" value="KIJ26901.1"/>
    <property type="molecule type" value="Genomic_DNA"/>
</dbReference>
<dbReference type="Proteomes" id="UP000054279">
    <property type="component" value="Unassembled WGS sequence"/>
</dbReference>
<feature type="compositionally biased region" description="Low complexity" evidence="2">
    <location>
        <begin position="56"/>
        <end position="77"/>
    </location>
</feature>
<accession>A0A0C9UN74</accession>
<evidence type="ECO:0000313" key="4">
    <source>
        <dbReference type="Proteomes" id="UP000054279"/>
    </source>
</evidence>
<sequence>MRRQRESQQKNQRRLASSSSTSSLFDVQEDEEEPMDSTPVAGGKRKSPHEDFPFYSSRQISSSSSSSVSISPCSSFSDLSSEGRVPSLSWSESSDERPYKRSRYGLGSTTWSSSVLIDIPFFRSSLSSEASTPSPISEFPNSFEYPLILDTSFPMNPNDTIIETSSRGQKRRYDIPDSDLTPRAKRVKPADGGSMEPTESLQLQLPSFPTSSSTTPTQITRRRSSAMTINFESLRGLATAEPAPVQIIAPDPSLPVEFGLFDWDNADMAAGSLNDTGAETQTDFYNLFQLMEQQPILAFPPVNNQQTTSGQDDEALLEMSLDFDLTYQQSQMQEASVPDMDQLQVQLPHSSNLDMNGLFDSFMTTEALKTMDAPGVNPGLCTPQVSRAASETPTWFPETMTPPPEMIPRPVDLIEKAQKRREIEEKKAALIRQLAELEQLEV</sequence>
<proteinExistence type="predicted"/>
<dbReference type="AlphaFoldDB" id="A0A0C9UN74"/>
<keyword evidence="4" id="KW-1185">Reference proteome</keyword>
<evidence type="ECO:0000256" key="1">
    <source>
        <dbReference type="SAM" id="Coils"/>
    </source>
</evidence>
<evidence type="ECO:0000256" key="2">
    <source>
        <dbReference type="SAM" id="MobiDB-lite"/>
    </source>
</evidence>
<evidence type="ECO:0000313" key="3">
    <source>
        <dbReference type="EMBL" id="KIJ26901.1"/>
    </source>
</evidence>
<organism evidence="3 4">
    <name type="scientific">Sphaerobolus stellatus (strain SS14)</name>
    <dbReference type="NCBI Taxonomy" id="990650"/>
    <lineage>
        <taxon>Eukaryota</taxon>
        <taxon>Fungi</taxon>
        <taxon>Dikarya</taxon>
        <taxon>Basidiomycota</taxon>
        <taxon>Agaricomycotina</taxon>
        <taxon>Agaricomycetes</taxon>
        <taxon>Phallomycetidae</taxon>
        <taxon>Geastrales</taxon>
        <taxon>Sphaerobolaceae</taxon>
        <taxon>Sphaerobolus</taxon>
    </lineage>
</organism>
<feature type="coiled-coil region" evidence="1">
    <location>
        <begin position="413"/>
        <end position="440"/>
    </location>
</feature>
<gene>
    <name evidence="3" type="ORF">M422DRAFT_236324</name>
</gene>
<name>A0A0C9UN74_SPHS4</name>
<keyword evidence="1" id="KW-0175">Coiled coil</keyword>
<reference evidence="3 4" key="1">
    <citation type="submission" date="2014-06" db="EMBL/GenBank/DDBJ databases">
        <title>Evolutionary Origins and Diversification of the Mycorrhizal Mutualists.</title>
        <authorList>
            <consortium name="DOE Joint Genome Institute"/>
            <consortium name="Mycorrhizal Genomics Consortium"/>
            <person name="Kohler A."/>
            <person name="Kuo A."/>
            <person name="Nagy L.G."/>
            <person name="Floudas D."/>
            <person name="Copeland A."/>
            <person name="Barry K.W."/>
            <person name="Cichocki N."/>
            <person name="Veneault-Fourrey C."/>
            <person name="LaButti K."/>
            <person name="Lindquist E.A."/>
            <person name="Lipzen A."/>
            <person name="Lundell T."/>
            <person name="Morin E."/>
            <person name="Murat C."/>
            <person name="Riley R."/>
            <person name="Ohm R."/>
            <person name="Sun H."/>
            <person name="Tunlid A."/>
            <person name="Henrissat B."/>
            <person name="Grigoriev I.V."/>
            <person name="Hibbett D.S."/>
            <person name="Martin F."/>
        </authorList>
    </citation>
    <scope>NUCLEOTIDE SEQUENCE [LARGE SCALE GENOMIC DNA]</scope>
    <source>
        <strain evidence="3 4">SS14</strain>
    </source>
</reference>
<protein>
    <submittedName>
        <fullName evidence="3">Uncharacterized protein</fullName>
    </submittedName>
</protein>
<dbReference type="HOGENOM" id="CLU_619897_0_0_1"/>
<feature type="region of interest" description="Disordered" evidence="2">
    <location>
        <begin position="162"/>
        <end position="198"/>
    </location>
</feature>
<feature type="region of interest" description="Disordered" evidence="2">
    <location>
        <begin position="1"/>
        <end position="104"/>
    </location>
</feature>